<dbReference type="PANTHER" id="PTHR45947">
    <property type="entry name" value="SULFOQUINOVOSYL TRANSFERASE SQD2"/>
    <property type="match status" value="1"/>
</dbReference>
<dbReference type="Pfam" id="PF00534">
    <property type="entry name" value="Glycos_transf_1"/>
    <property type="match status" value="1"/>
</dbReference>
<dbReference type="AlphaFoldDB" id="A0A4Q4KKL7"/>
<dbReference type="PANTHER" id="PTHR45947:SF3">
    <property type="entry name" value="SULFOQUINOVOSYL TRANSFERASE SQD2"/>
    <property type="match status" value="1"/>
</dbReference>
<dbReference type="SUPFAM" id="SSF53756">
    <property type="entry name" value="UDP-Glycosyltransferase/glycogen phosphorylase"/>
    <property type="match status" value="1"/>
</dbReference>
<dbReference type="CDD" id="cd03811">
    <property type="entry name" value="GT4_GT28_WabH-like"/>
    <property type="match status" value="1"/>
</dbReference>
<keyword evidence="2" id="KW-0808">Transferase</keyword>
<reference evidence="2 3" key="1">
    <citation type="submission" date="2019-02" db="EMBL/GenBank/DDBJ databases">
        <title>Genome sequence of the sea-ice species Brumimicrobium glaciale.</title>
        <authorList>
            <person name="Bowman J.P."/>
        </authorList>
    </citation>
    <scope>NUCLEOTIDE SEQUENCE [LARGE SCALE GENOMIC DNA]</scope>
    <source>
        <strain evidence="2 3">IC156</strain>
    </source>
</reference>
<evidence type="ECO:0000259" key="1">
    <source>
        <dbReference type="Pfam" id="PF00534"/>
    </source>
</evidence>
<gene>
    <name evidence="2" type="ORF">ERX46_08080</name>
</gene>
<keyword evidence="3" id="KW-1185">Reference proteome</keyword>
<dbReference type="OrthoDB" id="9811239at2"/>
<proteinExistence type="predicted"/>
<comment type="caution">
    <text evidence="2">The sequence shown here is derived from an EMBL/GenBank/DDBJ whole genome shotgun (WGS) entry which is preliminary data.</text>
</comment>
<dbReference type="Gene3D" id="3.40.50.2000">
    <property type="entry name" value="Glycogen Phosphorylase B"/>
    <property type="match status" value="2"/>
</dbReference>
<dbReference type="RefSeq" id="WP_130093354.1">
    <property type="nucleotide sequence ID" value="NZ_SETE01000003.1"/>
</dbReference>
<accession>A0A4Q4KKL7</accession>
<evidence type="ECO:0000313" key="2">
    <source>
        <dbReference type="EMBL" id="RYM33913.1"/>
    </source>
</evidence>
<dbReference type="EMBL" id="SETE01000003">
    <property type="protein sequence ID" value="RYM33913.1"/>
    <property type="molecule type" value="Genomic_DNA"/>
</dbReference>
<dbReference type="InterPro" id="IPR001296">
    <property type="entry name" value="Glyco_trans_1"/>
</dbReference>
<dbReference type="InterPro" id="IPR050194">
    <property type="entry name" value="Glycosyltransferase_grp1"/>
</dbReference>
<protein>
    <submittedName>
        <fullName evidence="2">Glycosyltransferase</fullName>
    </submittedName>
</protein>
<name>A0A4Q4KKL7_9FLAO</name>
<dbReference type="GO" id="GO:0016757">
    <property type="term" value="F:glycosyltransferase activity"/>
    <property type="evidence" value="ECO:0007669"/>
    <property type="project" value="InterPro"/>
</dbReference>
<feature type="domain" description="Glycosyl transferase family 1" evidence="1">
    <location>
        <begin position="193"/>
        <end position="356"/>
    </location>
</feature>
<dbReference type="Proteomes" id="UP000293952">
    <property type="component" value="Unassembled WGS sequence"/>
</dbReference>
<sequence length="378" mass="44036">MKKINILFLITDLAKGGAERFLVDLCNDLINNPEFEICIGSLFPANLFPELDQRIRVEQLNYQSFSFKGKNECPKYKKLLADFQPDIIHSNRFLGEFLSSYYVDPSIKYVCHGHDNMVQLKRLDAQTFASKEKTLNYFERQWLYFKKYKKVPTHFIANSTHTFDYYTNILPRRQRGNVKLIQYGFDYNKYKIEKPKSISSHGKIRMINVGSYQKKKNQRFFIDVAEELISRGIDFEINLIGDGGLRKSVEEEISSKKLEGFIKVRGIQHNVEKWYAESDIYVHAATYEPFGLVFLEAMSAGLPTITLDGKGNRDIIENDKNGYLLDESNAVQFADKIIEYAQDKEKYTAMSKFAQEYAKQFDVSIKNEELINFYKSIL</sequence>
<evidence type="ECO:0000313" key="3">
    <source>
        <dbReference type="Proteomes" id="UP000293952"/>
    </source>
</evidence>
<organism evidence="2 3">
    <name type="scientific">Brumimicrobium glaciale</name>
    <dbReference type="NCBI Taxonomy" id="200475"/>
    <lineage>
        <taxon>Bacteria</taxon>
        <taxon>Pseudomonadati</taxon>
        <taxon>Bacteroidota</taxon>
        <taxon>Flavobacteriia</taxon>
        <taxon>Flavobacteriales</taxon>
        <taxon>Crocinitomicaceae</taxon>
        <taxon>Brumimicrobium</taxon>
    </lineage>
</organism>